<evidence type="ECO:0000256" key="8">
    <source>
        <dbReference type="ARBA" id="ARBA00022729"/>
    </source>
</evidence>
<proteinExistence type="inferred from homology"/>
<comment type="catalytic activity">
    <reaction evidence="1">
        <text>Random endo-hydrolysis of N-acetyl-beta-D-glucosaminide (1-&gt;4)-beta-linkages in chitin and chitodextrins.</text>
        <dbReference type="EC" id="3.2.1.14"/>
    </reaction>
</comment>
<dbReference type="FunFam" id="2.60.120.200:FF:000152">
    <property type="entry name" value="Cell wall glucanase"/>
    <property type="match status" value="1"/>
</dbReference>
<evidence type="ECO:0000256" key="17">
    <source>
        <dbReference type="SAM" id="SignalP"/>
    </source>
</evidence>
<evidence type="ECO:0000256" key="3">
    <source>
        <dbReference type="ARBA" id="ARBA00004370"/>
    </source>
</evidence>
<evidence type="ECO:0000256" key="1">
    <source>
        <dbReference type="ARBA" id="ARBA00000822"/>
    </source>
</evidence>
<sequence>MPSLNLKTAGVALLSLLASTSLAQTFTDCNPLEKDDCPNMQALGVSNYTIDFEKNMMSTRVWNTTAGKVDFKPAGAQFTINRRGDAPTVQTNFYIFFGQVEVIMKAATGTGIVSSIVMQSEDLDEVDWEWIGGNDTHVQSNYFGKGNITSFDRAVWHPVSKPQDEYHNYTVDWTRDQLEWFIDGQSIRTLKAGEANGGLNFPQTPCNIRLGIWAGGDPKNSEGTIEWSGGETDYKDVPWTMTVKSVRISDATEATQYQWTDRSGSWQSIKVVKYELPQVLMFHQQSQLTLVDSDTKPIQLDGENSQSTVQSVSQKWNGLPNTTKYLIIGVVCGVVLLIVAIFIFCCIKQRRAGKHEKLIEDAKYEKNAAEVLAYRSTITQQRNNELKSAQYGVAPVMGNAGAMYQNRGQAQPMISGTMSPNPGYGYANSVSTYGSGRGYQKY</sequence>
<gene>
    <name evidence="19" type="ORF">B0A52_07555</name>
</gene>
<evidence type="ECO:0000259" key="18">
    <source>
        <dbReference type="PROSITE" id="PS51762"/>
    </source>
</evidence>
<feature type="signal peptide" evidence="17">
    <location>
        <begin position="1"/>
        <end position="23"/>
    </location>
</feature>
<dbReference type="Proteomes" id="UP000288859">
    <property type="component" value="Unassembled WGS sequence"/>
</dbReference>
<dbReference type="CDD" id="cd02183">
    <property type="entry name" value="GH16_fungal_CRH1_transglycosylase"/>
    <property type="match status" value="1"/>
</dbReference>
<evidence type="ECO:0000256" key="6">
    <source>
        <dbReference type="ARBA" id="ARBA00022676"/>
    </source>
</evidence>
<dbReference type="GO" id="GO:0016020">
    <property type="term" value="C:membrane"/>
    <property type="evidence" value="ECO:0007669"/>
    <property type="project" value="UniProtKB-SubCell"/>
</dbReference>
<evidence type="ECO:0000256" key="12">
    <source>
        <dbReference type="ARBA" id="ARBA00023295"/>
    </source>
</evidence>
<evidence type="ECO:0000256" key="2">
    <source>
        <dbReference type="ARBA" id="ARBA00004191"/>
    </source>
</evidence>
<keyword evidence="7" id="KW-0808">Transferase</keyword>
<keyword evidence="10 16" id="KW-0472">Membrane</keyword>
<dbReference type="GO" id="GO:0009277">
    <property type="term" value="C:fungal-type cell wall"/>
    <property type="evidence" value="ECO:0007669"/>
    <property type="project" value="TreeGrafter"/>
</dbReference>
<dbReference type="SUPFAM" id="SSF49899">
    <property type="entry name" value="Concanavalin A-like lectins/glucanases"/>
    <property type="match status" value="1"/>
</dbReference>
<feature type="transmembrane region" description="Helical" evidence="16">
    <location>
        <begin position="325"/>
        <end position="347"/>
    </location>
</feature>
<dbReference type="InterPro" id="IPR050546">
    <property type="entry name" value="Glycosyl_Hydrlase_16"/>
</dbReference>
<dbReference type="PANTHER" id="PTHR10963:SF27">
    <property type="entry name" value="GLYCOSIDASE-RELATED"/>
    <property type="match status" value="1"/>
</dbReference>
<dbReference type="AlphaFoldDB" id="A0A438MYW3"/>
<evidence type="ECO:0000256" key="9">
    <source>
        <dbReference type="ARBA" id="ARBA00022801"/>
    </source>
</evidence>
<evidence type="ECO:0000256" key="4">
    <source>
        <dbReference type="ARBA" id="ARBA00012729"/>
    </source>
</evidence>
<evidence type="ECO:0000256" key="13">
    <source>
        <dbReference type="ARBA" id="ARBA00023316"/>
    </source>
</evidence>
<dbReference type="InterPro" id="IPR000757">
    <property type="entry name" value="Beta-glucanase-like"/>
</dbReference>
<comment type="subcellular location">
    <subcellularLocation>
        <location evidence="3">Membrane</location>
    </subcellularLocation>
    <subcellularLocation>
        <location evidence="2">Secreted</location>
        <location evidence="2">Cell wall</location>
    </subcellularLocation>
</comment>
<comment type="function">
    <text evidence="15">Dual chitinase/transglycosylase that plays a role in cell wall architecture. Chitinase and transglycosylase activities are coupled. Required for the polysaccharide cross-linking at the septa and the cell wall. More specifically, transfers chitin to 1,6-beta-glucan in the cell wall.</text>
</comment>
<accession>A0A438MYW3</accession>
<keyword evidence="9" id="KW-0378">Hydrolase</keyword>
<keyword evidence="5" id="KW-0964">Secreted</keyword>
<name>A0A438MYW3_EXOME</name>
<keyword evidence="13" id="KW-0961">Cell wall biogenesis/degradation</keyword>
<dbReference type="OrthoDB" id="4781at2759"/>
<evidence type="ECO:0000256" key="11">
    <source>
        <dbReference type="ARBA" id="ARBA00023180"/>
    </source>
</evidence>
<comment type="caution">
    <text evidence="19">The sequence shown here is derived from an EMBL/GenBank/DDBJ whole genome shotgun (WGS) entry which is preliminary data.</text>
</comment>
<protein>
    <recommendedName>
        <fullName evidence="4">chitinase</fullName>
        <ecNumber evidence="4">3.2.1.14</ecNumber>
    </recommendedName>
</protein>
<reference evidence="19 20" key="1">
    <citation type="submission" date="2017-03" db="EMBL/GenBank/DDBJ databases">
        <title>Genomes of endolithic fungi from Antarctica.</title>
        <authorList>
            <person name="Coleine C."/>
            <person name="Masonjones S."/>
            <person name="Stajich J.E."/>
        </authorList>
    </citation>
    <scope>NUCLEOTIDE SEQUENCE [LARGE SCALE GENOMIC DNA]</scope>
    <source>
        <strain evidence="19 20">CCFEE 6314</strain>
    </source>
</reference>
<dbReference type="PROSITE" id="PS51762">
    <property type="entry name" value="GH16_2"/>
    <property type="match status" value="1"/>
</dbReference>
<dbReference type="GO" id="GO:0031505">
    <property type="term" value="P:fungal-type cell wall organization"/>
    <property type="evidence" value="ECO:0007669"/>
    <property type="project" value="TreeGrafter"/>
</dbReference>
<evidence type="ECO:0000256" key="14">
    <source>
        <dbReference type="ARBA" id="ARBA00038074"/>
    </source>
</evidence>
<keyword evidence="8 17" id="KW-0732">Signal</keyword>
<dbReference type="InterPro" id="IPR013320">
    <property type="entry name" value="ConA-like_dom_sf"/>
</dbReference>
<organism evidence="19 20">
    <name type="scientific">Exophiala mesophila</name>
    <name type="common">Black yeast-like fungus</name>
    <dbReference type="NCBI Taxonomy" id="212818"/>
    <lineage>
        <taxon>Eukaryota</taxon>
        <taxon>Fungi</taxon>
        <taxon>Dikarya</taxon>
        <taxon>Ascomycota</taxon>
        <taxon>Pezizomycotina</taxon>
        <taxon>Eurotiomycetes</taxon>
        <taxon>Chaetothyriomycetidae</taxon>
        <taxon>Chaetothyriales</taxon>
        <taxon>Herpotrichiellaceae</taxon>
        <taxon>Exophiala</taxon>
    </lineage>
</organism>
<evidence type="ECO:0000313" key="20">
    <source>
        <dbReference type="Proteomes" id="UP000288859"/>
    </source>
</evidence>
<keyword evidence="11" id="KW-0325">Glycoprotein</keyword>
<dbReference type="EC" id="3.2.1.14" evidence="4"/>
<keyword evidence="16" id="KW-1133">Transmembrane helix</keyword>
<evidence type="ECO:0000256" key="16">
    <source>
        <dbReference type="SAM" id="Phobius"/>
    </source>
</evidence>
<feature type="chain" id="PRO_5019103874" description="chitinase" evidence="17">
    <location>
        <begin position="24"/>
        <end position="442"/>
    </location>
</feature>
<dbReference type="GO" id="GO:0008843">
    <property type="term" value="F:endochitinase activity"/>
    <property type="evidence" value="ECO:0007669"/>
    <property type="project" value="UniProtKB-EC"/>
</dbReference>
<feature type="domain" description="GH16" evidence="18">
    <location>
        <begin position="20"/>
        <end position="236"/>
    </location>
</feature>
<dbReference type="GO" id="GO:0005975">
    <property type="term" value="P:carbohydrate metabolic process"/>
    <property type="evidence" value="ECO:0007669"/>
    <property type="project" value="InterPro"/>
</dbReference>
<keyword evidence="6" id="KW-0328">Glycosyltransferase</keyword>
<comment type="similarity">
    <text evidence="14">Belongs to the glycosyl hydrolase 16 family. CRH1 subfamily.</text>
</comment>
<keyword evidence="5" id="KW-0134">Cell wall</keyword>
<evidence type="ECO:0000256" key="7">
    <source>
        <dbReference type="ARBA" id="ARBA00022679"/>
    </source>
</evidence>
<evidence type="ECO:0000313" key="19">
    <source>
        <dbReference type="EMBL" id="RVX68900.1"/>
    </source>
</evidence>
<dbReference type="PANTHER" id="PTHR10963">
    <property type="entry name" value="GLYCOSYL HYDROLASE-RELATED"/>
    <property type="match status" value="1"/>
</dbReference>
<dbReference type="GO" id="GO:0016757">
    <property type="term" value="F:glycosyltransferase activity"/>
    <property type="evidence" value="ECO:0007669"/>
    <property type="project" value="UniProtKB-KW"/>
</dbReference>
<dbReference type="Pfam" id="PF00722">
    <property type="entry name" value="Glyco_hydro_16"/>
    <property type="match status" value="1"/>
</dbReference>
<dbReference type="EMBL" id="NAJM01000034">
    <property type="protein sequence ID" value="RVX68900.1"/>
    <property type="molecule type" value="Genomic_DNA"/>
</dbReference>
<evidence type="ECO:0000256" key="10">
    <source>
        <dbReference type="ARBA" id="ARBA00023136"/>
    </source>
</evidence>
<evidence type="ECO:0000256" key="15">
    <source>
        <dbReference type="ARBA" id="ARBA00093308"/>
    </source>
</evidence>
<keyword evidence="12" id="KW-0326">Glycosidase</keyword>
<evidence type="ECO:0000256" key="5">
    <source>
        <dbReference type="ARBA" id="ARBA00022512"/>
    </source>
</evidence>
<dbReference type="Gene3D" id="2.60.120.200">
    <property type="match status" value="1"/>
</dbReference>
<dbReference type="VEuPathDB" id="FungiDB:PV10_03048"/>
<keyword evidence="16" id="KW-0812">Transmembrane</keyword>